<dbReference type="Gene3D" id="1.10.357.10">
    <property type="entry name" value="Tetracycline Repressor, domain 2"/>
    <property type="match status" value="1"/>
</dbReference>
<dbReference type="InterPro" id="IPR001647">
    <property type="entry name" value="HTH_TetR"/>
</dbReference>
<evidence type="ECO:0000313" key="5">
    <source>
        <dbReference type="Proteomes" id="UP000005589"/>
    </source>
</evidence>
<comment type="caution">
    <text evidence="4">The sequence shown here is derived from an EMBL/GenBank/DDBJ whole genome shotgun (WGS) entry which is preliminary data.</text>
</comment>
<dbReference type="STRING" id="888816.HMPREF9389_0936"/>
<feature type="DNA-binding region" description="H-T-H motif" evidence="2">
    <location>
        <begin position="45"/>
        <end position="64"/>
    </location>
</feature>
<evidence type="ECO:0000313" key="4">
    <source>
        <dbReference type="EMBL" id="EGJ41966.1"/>
    </source>
</evidence>
<accession>F3UQ28</accession>
<proteinExistence type="predicted"/>
<evidence type="ECO:0000256" key="2">
    <source>
        <dbReference type="PROSITE-ProRule" id="PRU00335"/>
    </source>
</evidence>
<protein>
    <recommendedName>
        <fullName evidence="3">HTH tetR-type domain-containing protein</fullName>
    </recommendedName>
</protein>
<dbReference type="EMBL" id="AFFN01000012">
    <property type="protein sequence ID" value="EGJ41966.1"/>
    <property type="molecule type" value="Genomic_DNA"/>
</dbReference>
<organism evidence="4 5">
    <name type="scientific">Streptococcus sanguinis SK355</name>
    <dbReference type="NCBI Taxonomy" id="888816"/>
    <lineage>
        <taxon>Bacteria</taxon>
        <taxon>Bacillati</taxon>
        <taxon>Bacillota</taxon>
        <taxon>Bacilli</taxon>
        <taxon>Lactobacillales</taxon>
        <taxon>Streptococcaceae</taxon>
        <taxon>Streptococcus</taxon>
    </lineage>
</organism>
<gene>
    <name evidence="4" type="ORF">HMPREF9389_0936</name>
</gene>
<dbReference type="InterPro" id="IPR050624">
    <property type="entry name" value="HTH-type_Tx_Regulator"/>
</dbReference>
<keyword evidence="1 2" id="KW-0238">DNA-binding</keyword>
<evidence type="ECO:0000259" key="3">
    <source>
        <dbReference type="PROSITE" id="PS50977"/>
    </source>
</evidence>
<dbReference type="Proteomes" id="UP000005589">
    <property type="component" value="Unassembled WGS sequence"/>
</dbReference>
<sequence>MIPTILPKVSERKVMSLLFALEETREFFMEAFLKALREKPLNKISVKELCQRTGYNRSTFYYYFEDVYDLRKQVETNLIHSIISEISLQPNLTDEKFIKSLITVHKVYGEIIVFLNRDSSFYESYKQALQPHLLAFLKVEKINTELDLIFDFVMGGIFALLEKYARQDIPLTVEELTLFIQEQINKLSVWHSYSNNENSH</sequence>
<dbReference type="PROSITE" id="PS50977">
    <property type="entry name" value="HTH_TETR_2"/>
    <property type="match status" value="1"/>
</dbReference>
<dbReference type="eggNOG" id="COG1309">
    <property type="taxonomic scope" value="Bacteria"/>
</dbReference>
<reference evidence="4 5" key="1">
    <citation type="submission" date="2011-03" db="EMBL/GenBank/DDBJ databases">
        <authorList>
            <person name="Muzny D."/>
            <person name="Qin X."/>
            <person name="Deng J."/>
            <person name="Jiang H."/>
            <person name="Liu Y."/>
            <person name="Qu J."/>
            <person name="Song X.-Z."/>
            <person name="Zhang L."/>
            <person name="Thornton R."/>
            <person name="Coyle M."/>
            <person name="Francisco L."/>
            <person name="Jackson L."/>
            <person name="Javaid M."/>
            <person name="Korchina V."/>
            <person name="Kovar C."/>
            <person name="Mata R."/>
            <person name="Mathew T."/>
            <person name="Ngo R."/>
            <person name="Nguyen L."/>
            <person name="Nguyen N."/>
            <person name="Okwuonu G."/>
            <person name="Ongeri F."/>
            <person name="Pham C."/>
            <person name="Simmons D."/>
            <person name="Wilczek-Boney K."/>
            <person name="Hale W."/>
            <person name="Jakkamsetti A."/>
            <person name="Pham P."/>
            <person name="Ruth R."/>
            <person name="San Lucas F."/>
            <person name="Warren J."/>
            <person name="Zhang J."/>
            <person name="Zhao Z."/>
            <person name="Zhou C."/>
            <person name="Zhu D."/>
            <person name="Lee S."/>
            <person name="Bess C."/>
            <person name="Blankenburg K."/>
            <person name="Forbes L."/>
            <person name="Fu Q."/>
            <person name="Gubbala S."/>
            <person name="Hirani K."/>
            <person name="Jayaseelan J.C."/>
            <person name="Lara F."/>
            <person name="Munidasa M."/>
            <person name="Palculict T."/>
            <person name="Patil S."/>
            <person name="Pu L.-L."/>
            <person name="Saada N."/>
            <person name="Tang L."/>
            <person name="Weissenberger G."/>
            <person name="Zhu Y."/>
            <person name="Hemphill L."/>
            <person name="Shang Y."/>
            <person name="Youmans B."/>
            <person name="Ayvaz T."/>
            <person name="Ross M."/>
            <person name="Santibanez J."/>
            <person name="Aqrawi P."/>
            <person name="Gross S."/>
            <person name="Joshi V."/>
            <person name="Fowler G."/>
            <person name="Nazareth L."/>
            <person name="Reid J."/>
            <person name="Worley K."/>
            <person name="Petrosino J."/>
            <person name="Highlander S."/>
            <person name="Gibbs R."/>
        </authorList>
    </citation>
    <scope>NUCLEOTIDE SEQUENCE [LARGE SCALE GENOMIC DNA]</scope>
    <source>
        <strain evidence="4 5">SK355</strain>
    </source>
</reference>
<dbReference type="SUPFAM" id="SSF46689">
    <property type="entry name" value="Homeodomain-like"/>
    <property type="match status" value="1"/>
</dbReference>
<name>F3UQ28_STRSA</name>
<dbReference type="GO" id="GO:0003677">
    <property type="term" value="F:DNA binding"/>
    <property type="evidence" value="ECO:0007669"/>
    <property type="project" value="UniProtKB-UniRule"/>
</dbReference>
<dbReference type="PANTHER" id="PTHR43479">
    <property type="entry name" value="ACREF/ENVCD OPERON REPRESSOR-RELATED"/>
    <property type="match status" value="1"/>
</dbReference>
<dbReference type="InterPro" id="IPR009057">
    <property type="entry name" value="Homeodomain-like_sf"/>
</dbReference>
<dbReference type="HOGENOM" id="CLU_087539_0_7_9"/>
<dbReference type="AlphaFoldDB" id="F3UQ28"/>
<dbReference type="PATRIC" id="fig|888816.3.peg.908"/>
<feature type="domain" description="HTH tetR-type" evidence="3">
    <location>
        <begin position="22"/>
        <end position="82"/>
    </location>
</feature>
<evidence type="ECO:0000256" key="1">
    <source>
        <dbReference type="ARBA" id="ARBA00023125"/>
    </source>
</evidence>
<dbReference type="PANTHER" id="PTHR43479:SF11">
    <property type="entry name" value="ACREF_ENVCD OPERON REPRESSOR-RELATED"/>
    <property type="match status" value="1"/>
</dbReference>